<dbReference type="HOGENOM" id="CLU_162353_0_0_4"/>
<accession>D4X791</accession>
<dbReference type="AlphaFoldDB" id="D4X791"/>
<proteinExistence type="predicted"/>
<name>D4X791_9BURK</name>
<protein>
    <submittedName>
        <fullName evidence="1">Uncharacterized protein</fullName>
    </submittedName>
</protein>
<sequence>MNLLQRANLNPFQMLLRHRSGDWGDVQMEDALANEAAAVHGNRVISSYEAAGERLWIITEADRSATTLLQPEEY</sequence>
<gene>
    <name evidence="1" type="ORF">HMPREF0004_1338</name>
</gene>
<evidence type="ECO:0000313" key="1">
    <source>
        <dbReference type="EMBL" id="EFF77297.1"/>
    </source>
</evidence>
<dbReference type="Proteomes" id="UP000004510">
    <property type="component" value="Unassembled WGS sequence"/>
</dbReference>
<reference evidence="2" key="1">
    <citation type="submission" date="2010-03" db="EMBL/GenBank/DDBJ databases">
        <title>Complete sequence of Mobiluncus curtisii ATCC 43063.</title>
        <authorList>
            <person name="Muzny D."/>
            <person name="Qin X."/>
            <person name="Deng J."/>
            <person name="Jiang H."/>
            <person name="Liu Y."/>
            <person name="Qu J."/>
            <person name="Song X.-Z."/>
            <person name="Zhang L."/>
            <person name="Thornton R."/>
            <person name="Coyle M."/>
            <person name="Francisco L."/>
            <person name="Jackson L."/>
            <person name="Javaid M."/>
            <person name="Korchina V."/>
            <person name="Kovar C."/>
            <person name="Mata R."/>
            <person name="Mathew T."/>
            <person name="Ngo R."/>
            <person name="Nguyen L."/>
            <person name="Nguyen N."/>
            <person name="Okwuonu G."/>
            <person name="Ongeri F."/>
            <person name="Pham C."/>
            <person name="Simmons D."/>
            <person name="Wilczek-Boney K."/>
            <person name="Hale W."/>
            <person name="Jakkamsetti A."/>
            <person name="Pham P."/>
            <person name="Ruth R."/>
            <person name="San Lucas F."/>
            <person name="Warren J."/>
            <person name="Zhang J."/>
            <person name="Zhao Z."/>
            <person name="Zhou C."/>
            <person name="Zhu D."/>
            <person name="Lee S."/>
            <person name="Bess C."/>
            <person name="Blankenburg K."/>
            <person name="Forbes L."/>
            <person name="Fu Q."/>
            <person name="Gubbala S."/>
            <person name="Hirani K."/>
            <person name="Jayaseelan J.C."/>
            <person name="Lara F."/>
            <person name="Munidasa M."/>
            <person name="Palculict T."/>
            <person name="Patil S."/>
            <person name="Pu L.-L."/>
            <person name="Saada N."/>
            <person name="Tang L."/>
            <person name="Weissenberger G."/>
            <person name="Zhu Y."/>
            <person name="Hemphill L."/>
            <person name="Shang Y."/>
            <person name="Youmans B."/>
            <person name="Ayvaz T."/>
            <person name="Ross M."/>
            <person name="Santibanez J."/>
            <person name="Aqrawi P."/>
            <person name="Gross S."/>
            <person name="Joshi V."/>
            <person name="Fowler G."/>
            <person name="Nazareth L."/>
            <person name="Reid J."/>
            <person name="Worley K."/>
            <person name="Petrosino J."/>
            <person name="Highlander S."/>
            <person name="Gibbs R."/>
            <person name="Gibbs R."/>
        </authorList>
    </citation>
    <scope>NUCLEOTIDE SEQUENCE [LARGE SCALE GENOMIC DNA]</scope>
    <source>
        <strain evidence="2">ATCC 43553</strain>
    </source>
</reference>
<evidence type="ECO:0000313" key="2">
    <source>
        <dbReference type="Proteomes" id="UP000004510"/>
    </source>
</evidence>
<dbReference type="eggNOG" id="ENOG5032YPG">
    <property type="taxonomic scope" value="Bacteria"/>
</dbReference>
<comment type="caution">
    <text evidence="1">The sequence shown here is derived from an EMBL/GenBank/DDBJ whole genome shotgun (WGS) entry which is preliminary data.</text>
</comment>
<organism evidence="1 2">
    <name type="scientific">Achromobacter piechaudii ATCC 43553</name>
    <dbReference type="NCBI Taxonomy" id="742159"/>
    <lineage>
        <taxon>Bacteria</taxon>
        <taxon>Pseudomonadati</taxon>
        <taxon>Pseudomonadota</taxon>
        <taxon>Betaproteobacteria</taxon>
        <taxon>Burkholderiales</taxon>
        <taxon>Alcaligenaceae</taxon>
        <taxon>Achromobacter</taxon>
    </lineage>
</organism>
<dbReference type="EMBL" id="ADMS01000031">
    <property type="protein sequence ID" value="EFF77297.1"/>
    <property type="molecule type" value="Genomic_DNA"/>
</dbReference>